<gene>
    <name evidence="1" type="ORF">B8A44_07650</name>
</gene>
<dbReference type="Proteomes" id="UP000249099">
    <property type="component" value="Unassembled WGS sequence"/>
</dbReference>
<reference evidence="1 2" key="1">
    <citation type="submission" date="2017-03" db="EMBL/GenBank/DDBJ databases">
        <title>wgs assembly of Dolosigranulum pigrum KPL CDC strains.</title>
        <authorList>
            <person name="Brugger S.D."/>
            <person name="Pettigrew M."/>
            <person name="Kong Y."/>
            <person name="Lemon K.P."/>
        </authorList>
    </citation>
    <scope>NUCLEOTIDE SEQUENCE [LARGE SCALE GENOMIC DNA]</scope>
    <source>
        <strain evidence="1 2">KPL1931_CDC4294-98</strain>
    </source>
</reference>
<sequence length="126" mass="14654">MTEKNKQDTVHITDYIEAFKTDESRKKMLEIFFDTYKVNITYADNLVLEYNGIDNDPIVKTGKRLREYALVEVLEKKAGKVVAHNVFELNDDKQADNLDKNIFGFIAVEFIEETIKKLEEQGDTNE</sequence>
<name>A0A328KKX2_9LACT</name>
<accession>A0A328KKX2</accession>
<comment type="caution">
    <text evidence="1">The sequence shown here is derived from an EMBL/GenBank/DDBJ whole genome shotgun (WGS) entry which is preliminary data.</text>
</comment>
<evidence type="ECO:0000313" key="2">
    <source>
        <dbReference type="Proteomes" id="UP000249099"/>
    </source>
</evidence>
<dbReference type="AlphaFoldDB" id="A0A328KKX2"/>
<protein>
    <submittedName>
        <fullName evidence="1">Uncharacterized protein</fullName>
    </submittedName>
</protein>
<dbReference type="EMBL" id="NAQV01000023">
    <property type="protein sequence ID" value="RAN62414.1"/>
    <property type="molecule type" value="Genomic_DNA"/>
</dbReference>
<organism evidence="1 2">
    <name type="scientific">Dolosigranulum pigrum</name>
    <dbReference type="NCBI Taxonomy" id="29394"/>
    <lineage>
        <taxon>Bacteria</taxon>
        <taxon>Bacillati</taxon>
        <taxon>Bacillota</taxon>
        <taxon>Bacilli</taxon>
        <taxon>Lactobacillales</taxon>
        <taxon>Carnobacteriaceae</taxon>
        <taxon>Dolosigranulum</taxon>
    </lineage>
</organism>
<proteinExistence type="predicted"/>
<evidence type="ECO:0000313" key="1">
    <source>
        <dbReference type="EMBL" id="RAN62414.1"/>
    </source>
</evidence>
<dbReference type="RefSeq" id="WP_112790362.1">
    <property type="nucleotide sequence ID" value="NZ_NAQV01000023.1"/>
</dbReference>